<dbReference type="EMBL" id="VUMD01000018">
    <property type="protein sequence ID" value="MSS38074.1"/>
    <property type="molecule type" value="Genomic_DNA"/>
</dbReference>
<name>A0A7X2NNC9_9CLOT</name>
<evidence type="ECO:0000313" key="3">
    <source>
        <dbReference type="EMBL" id="MSS38074.1"/>
    </source>
</evidence>
<reference evidence="3 4" key="1">
    <citation type="submission" date="2019-08" db="EMBL/GenBank/DDBJ databases">
        <title>In-depth cultivation of the pig gut microbiome towards novel bacterial diversity and tailored functional studies.</title>
        <authorList>
            <person name="Wylensek D."/>
            <person name="Hitch T.C.A."/>
            <person name="Clavel T."/>
        </authorList>
    </citation>
    <scope>NUCLEOTIDE SEQUENCE [LARGE SCALE GENOMIC DNA]</scope>
    <source>
        <strain evidence="3 4">WCA-389-WT-23D1</strain>
    </source>
</reference>
<accession>A0A7X2NNC9</accession>
<evidence type="ECO:0008006" key="5">
    <source>
        <dbReference type="Google" id="ProtNLM"/>
    </source>
</evidence>
<organism evidence="3 4">
    <name type="scientific">Clostridium porci</name>
    <dbReference type="NCBI Taxonomy" id="2605778"/>
    <lineage>
        <taxon>Bacteria</taxon>
        <taxon>Bacillati</taxon>
        <taxon>Bacillota</taxon>
        <taxon>Clostridia</taxon>
        <taxon>Eubacteriales</taxon>
        <taxon>Clostridiaceae</taxon>
        <taxon>Clostridium</taxon>
    </lineage>
</organism>
<feature type="transmembrane region" description="Helical" evidence="2">
    <location>
        <begin position="33"/>
        <end position="54"/>
    </location>
</feature>
<dbReference type="Proteomes" id="UP000429958">
    <property type="component" value="Unassembled WGS sequence"/>
</dbReference>
<dbReference type="InterPro" id="IPR014245">
    <property type="entry name" value="Spore_III_AF"/>
</dbReference>
<comment type="caution">
    <text evidence="3">The sequence shown here is derived from an EMBL/GenBank/DDBJ whole genome shotgun (WGS) entry which is preliminary data.</text>
</comment>
<keyword evidence="4" id="KW-1185">Reference proteome</keyword>
<evidence type="ECO:0000256" key="2">
    <source>
        <dbReference type="SAM" id="Phobius"/>
    </source>
</evidence>
<dbReference type="RefSeq" id="WP_154473520.1">
    <property type="nucleotide sequence ID" value="NZ_DBEWUL010000209.1"/>
</dbReference>
<keyword evidence="2" id="KW-0472">Membrane</keyword>
<proteinExistence type="predicted"/>
<evidence type="ECO:0000256" key="1">
    <source>
        <dbReference type="SAM" id="MobiDB-lite"/>
    </source>
</evidence>
<sequence length="240" mass="26901">MEAVYGWVKSMIYYMIFMSAANNLLADSKYEKYIRFFAGMVLILLVISPFTGGLRLDEQISSMFQSITFQNDAQELKADLWGMEDKRLEQMMSSYEEAVKSDLVAMAEAEGFSCAQAQVIIDRNKDSSRYGQVTDIQLEVQREEMDEKDRSSYMGSRPVNVEGNQIGSIQVKPVALGDEEGASKGGEGWGKEKPNRAKASQGDGKPEKGALQSKIEGLTGKVANYYGLERSHIKVWWKND</sequence>
<keyword evidence="2" id="KW-1133">Transmembrane helix</keyword>
<evidence type="ECO:0000313" key="4">
    <source>
        <dbReference type="Proteomes" id="UP000429958"/>
    </source>
</evidence>
<keyword evidence="2" id="KW-0812">Transmembrane</keyword>
<dbReference type="AlphaFoldDB" id="A0A7X2NNC9"/>
<feature type="transmembrane region" description="Helical" evidence="2">
    <location>
        <begin position="6"/>
        <end position="26"/>
    </location>
</feature>
<feature type="region of interest" description="Disordered" evidence="1">
    <location>
        <begin position="174"/>
        <end position="213"/>
    </location>
</feature>
<protein>
    <recommendedName>
        <fullName evidence="5">Stage III sporulation protein AF</fullName>
    </recommendedName>
</protein>
<gene>
    <name evidence="3" type="ORF">FYJ39_16405</name>
</gene>
<dbReference type="Pfam" id="PF09581">
    <property type="entry name" value="Spore_III_AF"/>
    <property type="match status" value="1"/>
</dbReference>